<dbReference type="AlphaFoldDB" id="A0A3M8B7H1"/>
<protein>
    <submittedName>
        <fullName evidence="2">Uncharacterized protein</fullName>
    </submittedName>
</protein>
<keyword evidence="1" id="KW-0812">Transmembrane</keyword>
<accession>A0A3M8B7H1</accession>
<gene>
    <name evidence="2" type="ORF">EDM57_05575</name>
</gene>
<proteinExistence type="predicted"/>
<evidence type="ECO:0000313" key="2">
    <source>
        <dbReference type="EMBL" id="RNB58947.1"/>
    </source>
</evidence>
<comment type="caution">
    <text evidence="2">The sequence shown here is derived from an EMBL/GenBank/DDBJ whole genome shotgun (WGS) entry which is preliminary data.</text>
</comment>
<dbReference type="EMBL" id="RHHS01000015">
    <property type="protein sequence ID" value="RNB58947.1"/>
    <property type="molecule type" value="Genomic_DNA"/>
</dbReference>
<feature type="transmembrane region" description="Helical" evidence="1">
    <location>
        <begin position="6"/>
        <end position="21"/>
    </location>
</feature>
<organism evidence="2 3">
    <name type="scientific">Brevibacillus gelatini</name>
    <dbReference type="NCBI Taxonomy" id="1655277"/>
    <lineage>
        <taxon>Bacteria</taxon>
        <taxon>Bacillati</taxon>
        <taxon>Bacillota</taxon>
        <taxon>Bacilli</taxon>
        <taxon>Bacillales</taxon>
        <taxon>Paenibacillaceae</taxon>
        <taxon>Brevibacillus</taxon>
    </lineage>
</organism>
<feature type="transmembrane region" description="Helical" evidence="1">
    <location>
        <begin position="33"/>
        <end position="50"/>
    </location>
</feature>
<keyword evidence="1" id="KW-1133">Transmembrane helix</keyword>
<keyword evidence="3" id="KW-1185">Reference proteome</keyword>
<evidence type="ECO:0000256" key="1">
    <source>
        <dbReference type="SAM" id="Phobius"/>
    </source>
</evidence>
<evidence type="ECO:0000313" key="3">
    <source>
        <dbReference type="Proteomes" id="UP000268829"/>
    </source>
</evidence>
<dbReference type="Proteomes" id="UP000268829">
    <property type="component" value="Unassembled WGS sequence"/>
</dbReference>
<name>A0A3M8B7H1_9BACL</name>
<sequence length="72" mass="8246">MKWVQIVAMSVLACILFALEWPRLSRLPKRDKAAFITLLFVAWVLSMLDLPNLPGPTTFINALFRPLGQYLE</sequence>
<dbReference type="RefSeq" id="WP_122903783.1">
    <property type="nucleotide sequence ID" value="NZ_RHHS01000015.1"/>
</dbReference>
<reference evidence="2 3" key="1">
    <citation type="submission" date="2018-10" db="EMBL/GenBank/DDBJ databases">
        <title>Phylogenomics of Brevibacillus.</title>
        <authorList>
            <person name="Dunlap C."/>
        </authorList>
    </citation>
    <scope>NUCLEOTIDE SEQUENCE [LARGE SCALE GENOMIC DNA]</scope>
    <source>
        <strain evidence="2 3">DSM 100115</strain>
    </source>
</reference>
<dbReference type="OrthoDB" id="2970258at2"/>
<keyword evidence="1" id="KW-0472">Membrane</keyword>